<evidence type="ECO:0000313" key="3">
    <source>
        <dbReference type="Proteomes" id="UP000053815"/>
    </source>
</evidence>
<evidence type="ECO:0000313" key="2">
    <source>
        <dbReference type="EMBL" id="GAN06129.1"/>
    </source>
</evidence>
<gene>
    <name evidence="2" type="ORF">MAM1_0112d05606</name>
</gene>
<dbReference type="AlphaFoldDB" id="A0A0C9MFT4"/>
<evidence type="ECO:0000256" key="1">
    <source>
        <dbReference type="SAM" id="MobiDB-lite"/>
    </source>
</evidence>
<feature type="region of interest" description="Disordered" evidence="1">
    <location>
        <begin position="27"/>
        <end position="94"/>
    </location>
</feature>
<protein>
    <submittedName>
        <fullName evidence="2">Uncharacterized protein</fullName>
    </submittedName>
</protein>
<proteinExistence type="predicted"/>
<reference evidence="2" key="1">
    <citation type="submission" date="2014-09" db="EMBL/GenBank/DDBJ databases">
        <title>Draft genome sequence of an oleaginous Mucoromycotina fungus Mucor ambiguus NBRC6742.</title>
        <authorList>
            <person name="Takeda I."/>
            <person name="Yamane N."/>
            <person name="Morita T."/>
            <person name="Tamano K."/>
            <person name="Machida M."/>
            <person name="Baker S."/>
            <person name="Koike H."/>
        </authorList>
    </citation>
    <scope>NUCLEOTIDE SEQUENCE</scope>
    <source>
        <strain evidence="2">NBRC 6742</strain>
    </source>
</reference>
<keyword evidence="3" id="KW-1185">Reference proteome</keyword>
<accession>A0A0C9MFT4</accession>
<name>A0A0C9MFT4_9FUNG</name>
<feature type="compositionally biased region" description="Basic and acidic residues" evidence="1">
    <location>
        <begin position="56"/>
        <end position="76"/>
    </location>
</feature>
<dbReference type="Proteomes" id="UP000053815">
    <property type="component" value="Unassembled WGS sequence"/>
</dbReference>
<dbReference type="EMBL" id="DF836401">
    <property type="protein sequence ID" value="GAN06129.1"/>
    <property type="molecule type" value="Genomic_DNA"/>
</dbReference>
<organism evidence="2">
    <name type="scientific">Mucor ambiguus</name>
    <dbReference type="NCBI Taxonomy" id="91626"/>
    <lineage>
        <taxon>Eukaryota</taxon>
        <taxon>Fungi</taxon>
        <taxon>Fungi incertae sedis</taxon>
        <taxon>Mucoromycota</taxon>
        <taxon>Mucoromycotina</taxon>
        <taxon>Mucoromycetes</taxon>
        <taxon>Mucorales</taxon>
        <taxon>Mucorineae</taxon>
        <taxon>Mucoraceae</taxon>
        <taxon>Mucor</taxon>
    </lineage>
</organism>
<feature type="compositionally biased region" description="Basic residues" evidence="1">
    <location>
        <begin position="27"/>
        <end position="55"/>
    </location>
</feature>
<sequence length="94" mass="10860">MPMKLVIYNVNANGPFCNHVFPRCHCQHKKPGGSKPDKKKKPAAPKKPVDKKKKKKEEEQKKKALALAKEKEDRKRVVPTFWNPRKPSKGVFEQ</sequence>